<proteinExistence type="predicted"/>
<gene>
    <name evidence="1" type="ORF">I595_385</name>
</gene>
<dbReference type="STRING" id="1300341.I595_385"/>
<dbReference type="Proteomes" id="UP000050280">
    <property type="component" value="Unassembled WGS sequence"/>
</dbReference>
<evidence type="ECO:0000313" key="1">
    <source>
        <dbReference type="EMBL" id="KPM33482.1"/>
    </source>
</evidence>
<reference evidence="1 2" key="1">
    <citation type="submission" date="2015-09" db="EMBL/GenBank/DDBJ databases">
        <title>Genome sequence of the marine flavobacterium Croceitalea dokdonensis DOKDO 023 that contains proton- and sodium-pumping rhodopsins.</title>
        <authorList>
            <person name="Kwon S.-K."/>
            <person name="Lee H.K."/>
            <person name="Kwak M.-J."/>
            <person name="Kim J.F."/>
        </authorList>
    </citation>
    <scope>NUCLEOTIDE SEQUENCE [LARGE SCALE GENOMIC DNA]</scope>
    <source>
        <strain evidence="1 2">DOKDO 023</strain>
    </source>
</reference>
<sequence length="47" mass="5621">MVGNVSNTINNCHFSSFVRLYGFDNNYFKIIREPIWKSDSKNVSWEY</sequence>
<dbReference type="AlphaFoldDB" id="A0A0P7AZ10"/>
<keyword evidence="2" id="KW-1185">Reference proteome</keyword>
<protein>
    <submittedName>
        <fullName evidence="1">Uncharacterized protein</fullName>
    </submittedName>
</protein>
<accession>A0A0P7AZ10</accession>
<name>A0A0P7AZ10_9FLAO</name>
<evidence type="ECO:0000313" key="2">
    <source>
        <dbReference type="Proteomes" id="UP000050280"/>
    </source>
</evidence>
<organism evidence="1 2">
    <name type="scientific">Croceitalea dokdonensis DOKDO 023</name>
    <dbReference type="NCBI Taxonomy" id="1300341"/>
    <lineage>
        <taxon>Bacteria</taxon>
        <taxon>Pseudomonadati</taxon>
        <taxon>Bacteroidota</taxon>
        <taxon>Flavobacteriia</taxon>
        <taxon>Flavobacteriales</taxon>
        <taxon>Flavobacteriaceae</taxon>
        <taxon>Croceitalea</taxon>
    </lineage>
</organism>
<dbReference type="EMBL" id="LDJX01000001">
    <property type="protein sequence ID" value="KPM33482.1"/>
    <property type="molecule type" value="Genomic_DNA"/>
</dbReference>
<comment type="caution">
    <text evidence="1">The sequence shown here is derived from an EMBL/GenBank/DDBJ whole genome shotgun (WGS) entry which is preliminary data.</text>
</comment>